<dbReference type="InterPro" id="IPR004843">
    <property type="entry name" value="Calcineurin-like_PHP"/>
</dbReference>
<keyword evidence="2" id="KW-0378">Hydrolase</keyword>
<dbReference type="InterPro" id="IPR029052">
    <property type="entry name" value="Metallo-depent_PP-like"/>
</dbReference>
<keyword evidence="3" id="KW-0408">Iron</keyword>
<dbReference type="GO" id="GO:0016787">
    <property type="term" value="F:hydrolase activity"/>
    <property type="evidence" value="ECO:0007669"/>
    <property type="project" value="UniProtKB-KW"/>
</dbReference>
<comment type="caution">
    <text evidence="6">The sequence shown here is derived from an EMBL/GenBank/DDBJ whole genome shotgun (WGS) entry which is preliminary data.</text>
</comment>
<keyword evidence="1" id="KW-0479">Metal-binding</keyword>
<feature type="domain" description="Calcineurin-like phosphoesterase" evidence="5">
    <location>
        <begin position="7"/>
        <end position="191"/>
    </location>
</feature>
<evidence type="ECO:0000256" key="4">
    <source>
        <dbReference type="ARBA" id="ARBA00025742"/>
    </source>
</evidence>
<comment type="similarity">
    <text evidence="4">Belongs to the cyclic nucleotide phosphodiesterase class-III family.</text>
</comment>
<dbReference type="GO" id="GO:0046872">
    <property type="term" value="F:metal ion binding"/>
    <property type="evidence" value="ECO:0007669"/>
    <property type="project" value="UniProtKB-KW"/>
</dbReference>
<dbReference type="PANTHER" id="PTHR42988:SF2">
    <property type="entry name" value="CYCLIC NUCLEOTIDE PHOSPHODIESTERASE CBUA0032-RELATED"/>
    <property type="match status" value="1"/>
</dbReference>
<protein>
    <submittedName>
        <fullName evidence="6">Metallophosphoesterase</fullName>
    </submittedName>
</protein>
<dbReference type="EMBL" id="DRWN01000027">
    <property type="protein sequence ID" value="HHK68262.1"/>
    <property type="molecule type" value="Genomic_DNA"/>
</dbReference>
<evidence type="ECO:0000259" key="5">
    <source>
        <dbReference type="Pfam" id="PF00149"/>
    </source>
</evidence>
<reference evidence="6" key="1">
    <citation type="journal article" date="2020" name="mSystems">
        <title>Genome- and Community-Level Interaction Insights into Carbon Utilization and Element Cycling Functions of Hydrothermarchaeota in Hydrothermal Sediment.</title>
        <authorList>
            <person name="Zhou Z."/>
            <person name="Liu Y."/>
            <person name="Xu W."/>
            <person name="Pan J."/>
            <person name="Luo Z.H."/>
            <person name="Li M."/>
        </authorList>
    </citation>
    <scope>NUCLEOTIDE SEQUENCE [LARGE SCALE GENOMIC DNA]</scope>
    <source>
        <strain evidence="6">SpSt-1056</strain>
    </source>
</reference>
<evidence type="ECO:0000256" key="1">
    <source>
        <dbReference type="ARBA" id="ARBA00022723"/>
    </source>
</evidence>
<accession>A0A7C5L7L1</accession>
<evidence type="ECO:0000256" key="2">
    <source>
        <dbReference type="ARBA" id="ARBA00022801"/>
    </source>
</evidence>
<dbReference type="AlphaFoldDB" id="A0A7C5L7L1"/>
<dbReference type="SUPFAM" id="SSF56300">
    <property type="entry name" value="Metallo-dependent phosphatases"/>
    <property type="match status" value="1"/>
</dbReference>
<evidence type="ECO:0000313" key="6">
    <source>
        <dbReference type="EMBL" id="HHK68262.1"/>
    </source>
</evidence>
<dbReference type="InterPro" id="IPR050884">
    <property type="entry name" value="CNP_phosphodiesterase-III"/>
</dbReference>
<dbReference type="Pfam" id="PF00149">
    <property type="entry name" value="Metallophos"/>
    <property type="match status" value="1"/>
</dbReference>
<dbReference type="PANTHER" id="PTHR42988">
    <property type="entry name" value="PHOSPHOHYDROLASE"/>
    <property type="match status" value="1"/>
</dbReference>
<sequence>MGNDIAMRIAHISDTHITKHGMHLPQALEGCIKLLNRLDPAPDITIHTGDLTDNGILLDYELAVEKMQGIDSEVVYVPGNHDERNYGDSLFKEMVSQVDVMTSVKKAVVLLLDSAIPDSDSGRLGRWRQQLIKNRLQQFTNDVLKITVFHHHLIPVPFSGREKDILEDAGDVLKTIIDVGVNMVLMGHRHVRYAIKVGRTLLVNAGTVSCVRTRGRLGNSFNVIDVYEDGFVKVAEMRIPDGEFFSLGEFNVWGGRS</sequence>
<organism evidence="6">
    <name type="scientific">Caldiarchaeum subterraneum</name>
    <dbReference type="NCBI Taxonomy" id="311458"/>
    <lineage>
        <taxon>Archaea</taxon>
        <taxon>Nitrososphaerota</taxon>
        <taxon>Candidatus Caldarchaeales</taxon>
        <taxon>Candidatus Caldarchaeaceae</taxon>
        <taxon>Candidatus Caldarchaeum</taxon>
    </lineage>
</organism>
<dbReference type="Gene3D" id="3.60.21.10">
    <property type="match status" value="1"/>
</dbReference>
<proteinExistence type="inferred from homology"/>
<name>A0A7C5L7L1_CALS0</name>
<evidence type="ECO:0000256" key="3">
    <source>
        <dbReference type="ARBA" id="ARBA00023004"/>
    </source>
</evidence>
<gene>
    <name evidence="6" type="ORF">ENM11_03795</name>
</gene>